<dbReference type="Gene3D" id="2.60.40.2160">
    <property type="entry name" value="Interleukin-17 receptor A/B, fibronectin-III-like domain 1"/>
    <property type="match status" value="1"/>
</dbReference>
<evidence type="ECO:0000313" key="8">
    <source>
        <dbReference type="Proteomes" id="UP001295444"/>
    </source>
</evidence>
<name>A0AAD1RU65_PELCU</name>
<keyword evidence="5" id="KW-0812">Transmembrane</keyword>
<gene>
    <name evidence="7" type="ORF">PECUL_23A039287</name>
</gene>
<dbReference type="GO" id="GO:0030368">
    <property type="term" value="F:interleukin-17 receptor activity"/>
    <property type="evidence" value="ECO:0007669"/>
    <property type="project" value="InterPro"/>
</dbReference>
<keyword evidence="3" id="KW-0732">Signal</keyword>
<evidence type="ECO:0000313" key="7">
    <source>
        <dbReference type="EMBL" id="CAH2278217.1"/>
    </source>
</evidence>
<accession>A0AAD1RU65</accession>
<dbReference type="GO" id="GO:0005886">
    <property type="term" value="C:plasma membrane"/>
    <property type="evidence" value="ECO:0007669"/>
    <property type="project" value="UniProtKB-SubCell"/>
</dbReference>
<evidence type="ECO:0000256" key="2">
    <source>
        <dbReference type="ARBA" id="ARBA00022475"/>
    </source>
</evidence>
<dbReference type="PANTHER" id="PTHR15583">
    <property type="entry name" value="INTERLEUKIN-17 RECEPTOR"/>
    <property type="match status" value="1"/>
</dbReference>
<evidence type="ECO:0000259" key="6">
    <source>
        <dbReference type="Pfam" id="PF15037"/>
    </source>
</evidence>
<keyword evidence="5" id="KW-0472">Membrane</keyword>
<sequence length="594" mass="67361">MKKQGESYRMILFAGRAKELLLILTDKENMQLLNRECSLRSWQMGPAHFFFLFIFGISNCHSIERIKECGLTCSAGVHCKSKDRFSFFCRDPPSSLLPTVLENLKISTAMKCKKKNHCSLYLNINGTVSLDERIHGVEICSFTLSTQQNQCTSIRFSRTKAKKTGVKKVHVQFNCFEVSAGQHVYVSMRTVPYFCDIELSKEYHVEDCRNSVLSSSIPSCLAGELDYRIDEEKKTITVHVSNNLEEYDYNVRLCLKQYTCQDISGAYALIKMGNSSKSATLPYSDILPCLCIEGWSAFTDSRRIRLCPFKHDTNTLWDNIAYNPMSETVSWEPTCPVPVTINLCWLDASNDNCINLPESFSSTVNDRVSYMHVDTHPQLCMKFSTEIGSWIRCPFSFGQFPGWDMNVTVTDELLKVRIMSKAKAKFSVIVCKRTKPDGCVPLQTFHLISLGTPVNVNLTLTRDLCSPNICIQGLRTDVNYSFPVQICNISCNALQSHYGAEKVVIVLIMAAGFLVSLTIVTFLGYIALKAYYRMKWQQESFLKNKVKHLSSEIASSLEQRLSILFNKNDELMNENQILQQSLTSPGHQAWTDGI</sequence>
<dbReference type="InterPro" id="IPR038683">
    <property type="entry name" value="IL17RA/B_FnIII-like_1_sf"/>
</dbReference>
<evidence type="ECO:0000256" key="5">
    <source>
        <dbReference type="SAM" id="Phobius"/>
    </source>
</evidence>
<organism evidence="7 8">
    <name type="scientific">Pelobates cultripes</name>
    <name type="common">Western spadefoot toad</name>
    <dbReference type="NCBI Taxonomy" id="61616"/>
    <lineage>
        <taxon>Eukaryota</taxon>
        <taxon>Metazoa</taxon>
        <taxon>Chordata</taxon>
        <taxon>Craniata</taxon>
        <taxon>Vertebrata</taxon>
        <taxon>Euteleostomi</taxon>
        <taxon>Amphibia</taxon>
        <taxon>Batrachia</taxon>
        <taxon>Anura</taxon>
        <taxon>Pelobatoidea</taxon>
        <taxon>Pelobatidae</taxon>
        <taxon>Pelobates</taxon>
    </lineage>
</organism>
<dbReference type="InterPro" id="IPR039465">
    <property type="entry name" value="IL-17_rcpt-like"/>
</dbReference>
<evidence type="ECO:0000256" key="4">
    <source>
        <dbReference type="SAM" id="Coils"/>
    </source>
</evidence>
<feature type="transmembrane region" description="Helical" evidence="5">
    <location>
        <begin position="503"/>
        <end position="528"/>
    </location>
</feature>
<protein>
    <recommendedName>
        <fullName evidence="6">Interleukin-17 receptor C/E N-terminal domain-containing protein</fullName>
    </recommendedName>
</protein>
<comment type="subcellular location">
    <subcellularLocation>
        <location evidence="1">Cell membrane</location>
        <topology evidence="1">Single-pass type I membrane protein</topology>
    </subcellularLocation>
</comment>
<dbReference type="PANTHER" id="PTHR15583:SF10">
    <property type="entry name" value="INTERLEUKIN-17 RECEPTOR E-LIKE-RELATED"/>
    <property type="match status" value="1"/>
</dbReference>
<dbReference type="EMBL" id="OW240914">
    <property type="protein sequence ID" value="CAH2278217.1"/>
    <property type="molecule type" value="Genomic_DNA"/>
</dbReference>
<feature type="coiled-coil region" evidence="4">
    <location>
        <begin position="554"/>
        <end position="581"/>
    </location>
</feature>
<dbReference type="Proteomes" id="UP001295444">
    <property type="component" value="Chromosome 03"/>
</dbReference>
<evidence type="ECO:0000256" key="1">
    <source>
        <dbReference type="ARBA" id="ARBA00004251"/>
    </source>
</evidence>
<reference evidence="7" key="1">
    <citation type="submission" date="2022-03" db="EMBL/GenBank/DDBJ databases">
        <authorList>
            <person name="Alioto T."/>
            <person name="Alioto T."/>
            <person name="Gomez Garrido J."/>
        </authorList>
    </citation>
    <scope>NUCLEOTIDE SEQUENCE</scope>
</reference>
<dbReference type="Pfam" id="PF15037">
    <property type="entry name" value="IL17_R_N"/>
    <property type="match status" value="1"/>
</dbReference>
<dbReference type="InterPro" id="IPR027841">
    <property type="entry name" value="IL-17_rcpt_C/E_N"/>
</dbReference>
<keyword evidence="2" id="KW-1003">Cell membrane</keyword>
<dbReference type="AlphaFoldDB" id="A0AAD1RU65"/>
<keyword evidence="4" id="KW-0175">Coiled coil</keyword>
<keyword evidence="8" id="KW-1185">Reference proteome</keyword>
<feature type="domain" description="Interleukin-17 receptor C/E N-terminal" evidence="6">
    <location>
        <begin position="161"/>
        <end position="443"/>
    </location>
</feature>
<keyword evidence="5" id="KW-1133">Transmembrane helix</keyword>
<evidence type="ECO:0000256" key="3">
    <source>
        <dbReference type="ARBA" id="ARBA00022729"/>
    </source>
</evidence>
<proteinExistence type="predicted"/>